<dbReference type="EMBL" id="BNCO01000104">
    <property type="protein sequence ID" value="GIL67828.1"/>
    <property type="molecule type" value="Genomic_DNA"/>
</dbReference>
<comment type="caution">
    <text evidence="1">The sequence shown here is derived from an EMBL/GenBank/DDBJ whole genome shotgun (WGS) entry which is preliminary data.</text>
</comment>
<proteinExistence type="predicted"/>
<organism evidence="1 2">
    <name type="scientific">Volvox africanus</name>
    <dbReference type="NCBI Taxonomy" id="51714"/>
    <lineage>
        <taxon>Eukaryota</taxon>
        <taxon>Viridiplantae</taxon>
        <taxon>Chlorophyta</taxon>
        <taxon>core chlorophytes</taxon>
        <taxon>Chlorophyceae</taxon>
        <taxon>CS clade</taxon>
        <taxon>Chlamydomonadales</taxon>
        <taxon>Volvocaceae</taxon>
        <taxon>Volvox</taxon>
    </lineage>
</organism>
<protein>
    <submittedName>
        <fullName evidence="1">Uncharacterized protein</fullName>
    </submittedName>
</protein>
<sequence length="201" mass="19944">VPPSLRPSVPPSLRPCVQESCCSTVQGFAGPGSSLGYCLCYPDLEDQLLLLVESDPTAKRFGVTRDDVTSILQACNVPFASGTGGAACPAVGPAGPTTTVVAGAAPPAAAGAAGTTVAVSAPGTTVGVAPSGATTVRAPGTMVAVGGAARPAPAMYAAPAPAPGPAPAPSPATRAMFNKGMGSLFKRFCQNRPWHPKCKWM</sequence>
<name>A0A8J4BRF3_9CHLO</name>
<dbReference type="Proteomes" id="UP000747399">
    <property type="component" value="Unassembled WGS sequence"/>
</dbReference>
<gene>
    <name evidence="1" type="ORF">Vafri_21097</name>
</gene>
<feature type="non-terminal residue" evidence="1">
    <location>
        <position position="201"/>
    </location>
</feature>
<evidence type="ECO:0000313" key="2">
    <source>
        <dbReference type="Proteomes" id="UP000747399"/>
    </source>
</evidence>
<accession>A0A8J4BRF3</accession>
<dbReference type="AlphaFoldDB" id="A0A8J4BRF3"/>
<keyword evidence="2" id="KW-1185">Reference proteome</keyword>
<reference evidence="1" key="1">
    <citation type="journal article" date="2021" name="Proc. Natl. Acad. Sci. U.S.A.">
        <title>Three genomes in the algal genus Volvox reveal the fate of a haploid sex-determining region after a transition to homothallism.</title>
        <authorList>
            <person name="Yamamoto K."/>
            <person name="Hamaji T."/>
            <person name="Kawai-Toyooka H."/>
            <person name="Matsuzaki R."/>
            <person name="Takahashi F."/>
            <person name="Nishimura Y."/>
            <person name="Kawachi M."/>
            <person name="Noguchi H."/>
            <person name="Minakuchi Y."/>
            <person name="Umen J.G."/>
            <person name="Toyoda A."/>
            <person name="Nozaki H."/>
        </authorList>
    </citation>
    <scope>NUCLEOTIDE SEQUENCE</scope>
    <source>
        <strain evidence="1">NIES-3780</strain>
    </source>
</reference>
<evidence type="ECO:0000313" key="1">
    <source>
        <dbReference type="EMBL" id="GIL67828.1"/>
    </source>
</evidence>